<gene>
    <name evidence="2" type="ORF">EMLFYP7_00315</name>
</gene>
<reference evidence="2" key="1">
    <citation type="submission" date="2019-11" db="EMBL/GenBank/DDBJ databases">
        <authorList>
            <person name="Feng L."/>
        </authorList>
    </citation>
    <scope>NUCLEOTIDE SEQUENCE</scope>
    <source>
        <strain evidence="2">EMassiliensisLFYP7</strain>
    </source>
</reference>
<dbReference type="RefSeq" id="WP_044185439.1">
    <property type="nucleotide sequence ID" value="NZ_CABKSF010000006.1"/>
</dbReference>
<organism evidence="2">
    <name type="scientific">Phytobacter massiliensis</name>
    <dbReference type="NCBI Taxonomy" id="1485952"/>
    <lineage>
        <taxon>Bacteria</taxon>
        <taxon>Pseudomonadati</taxon>
        <taxon>Pseudomonadota</taxon>
        <taxon>Gammaproteobacteria</taxon>
        <taxon>Enterobacterales</taxon>
        <taxon>Enterobacteriaceae</taxon>
        <taxon>Phytobacter</taxon>
    </lineage>
</organism>
<protein>
    <submittedName>
        <fullName evidence="2">Uncharacterized protein</fullName>
    </submittedName>
</protein>
<evidence type="ECO:0000256" key="1">
    <source>
        <dbReference type="SAM" id="Phobius"/>
    </source>
</evidence>
<proteinExistence type="predicted"/>
<feature type="transmembrane region" description="Helical" evidence="1">
    <location>
        <begin position="31"/>
        <end position="52"/>
    </location>
</feature>
<sequence>MQEALYFISFVSVAWLLYSTFRILLFSPPPFILAVTVRLGIAIAIFFAAISLPHNPATLKKEYRQAVGYPSTRLTLQFASLSDAQKKQVVDELQIYFADSQQQLTVTRKKPVKNRTSMEIANPQRAIKTWHDTLPNRYRWQGNQLIIATGRPLDKEEADALESTLALALKPDPDEKRYEARFVLSSALPADTNMWQMLLREEMEALPLAFSSGAEMKVVNAPCPKNMAVLCKTRFSCLLPVTMPLPPATTMAWLAINHDEPISLLGTVGEEKYPLFISKEDGKATPFLVLSADNREGNREQICERQKRYFMARHFSGGSFSRLISQTLESYHLERHVVFRP</sequence>
<keyword evidence="1" id="KW-1133">Transmembrane helix</keyword>
<dbReference type="AlphaFoldDB" id="A0A6N3HX19"/>
<dbReference type="EMBL" id="CACRTZ010000041">
    <property type="protein sequence ID" value="VYU81475.1"/>
    <property type="molecule type" value="Genomic_DNA"/>
</dbReference>
<name>A0A6N3HX19_9ENTR</name>
<feature type="transmembrane region" description="Helical" evidence="1">
    <location>
        <begin position="5"/>
        <end position="25"/>
    </location>
</feature>
<dbReference type="OrthoDB" id="9958303at2"/>
<keyword evidence="1" id="KW-0472">Membrane</keyword>
<keyword evidence="1" id="KW-0812">Transmembrane</keyword>
<accession>A0A6N3HX19</accession>
<evidence type="ECO:0000313" key="2">
    <source>
        <dbReference type="EMBL" id="VYU81475.1"/>
    </source>
</evidence>